<keyword evidence="3" id="KW-1185">Reference proteome</keyword>
<keyword evidence="1" id="KW-0378">Hydrolase</keyword>
<reference evidence="1" key="3">
    <citation type="submission" date="2020-06" db="EMBL/GenBank/DDBJ databases">
        <title>Helianthus annuus Genome sequencing and assembly Release 2.</title>
        <authorList>
            <person name="Gouzy J."/>
            <person name="Langlade N."/>
            <person name="Munos S."/>
        </authorList>
    </citation>
    <scope>NUCLEOTIDE SEQUENCE</scope>
    <source>
        <tissue evidence="1">Leaves</tissue>
    </source>
</reference>
<reference evidence="1 3" key="1">
    <citation type="journal article" date="2017" name="Nature">
        <title>The sunflower genome provides insights into oil metabolism, flowering and Asterid evolution.</title>
        <authorList>
            <person name="Badouin H."/>
            <person name="Gouzy J."/>
            <person name="Grassa C.J."/>
            <person name="Murat F."/>
            <person name="Staton S.E."/>
            <person name="Cottret L."/>
            <person name="Lelandais-Briere C."/>
            <person name="Owens G.L."/>
            <person name="Carrere S."/>
            <person name="Mayjonade B."/>
            <person name="Legrand L."/>
            <person name="Gill N."/>
            <person name="Kane N.C."/>
            <person name="Bowers J.E."/>
            <person name="Hubner S."/>
            <person name="Bellec A."/>
            <person name="Berard A."/>
            <person name="Berges H."/>
            <person name="Blanchet N."/>
            <person name="Boniface M.C."/>
            <person name="Brunel D."/>
            <person name="Catrice O."/>
            <person name="Chaidir N."/>
            <person name="Claudel C."/>
            <person name="Donnadieu C."/>
            <person name="Faraut T."/>
            <person name="Fievet G."/>
            <person name="Helmstetter N."/>
            <person name="King M."/>
            <person name="Knapp S.J."/>
            <person name="Lai Z."/>
            <person name="Le Paslier M.C."/>
            <person name="Lippi Y."/>
            <person name="Lorenzon L."/>
            <person name="Mandel J.R."/>
            <person name="Marage G."/>
            <person name="Marchand G."/>
            <person name="Marquand E."/>
            <person name="Bret-Mestries E."/>
            <person name="Morien E."/>
            <person name="Nambeesan S."/>
            <person name="Nguyen T."/>
            <person name="Pegot-Espagnet P."/>
            <person name="Pouilly N."/>
            <person name="Raftis F."/>
            <person name="Sallet E."/>
            <person name="Schiex T."/>
            <person name="Thomas J."/>
            <person name="Vandecasteele C."/>
            <person name="Vares D."/>
            <person name="Vear F."/>
            <person name="Vautrin S."/>
            <person name="Crespi M."/>
            <person name="Mangin B."/>
            <person name="Burke J.M."/>
            <person name="Salse J."/>
            <person name="Munos S."/>
            <person name="Vincourt P."/>
            <person name="Rieseberg L.H."/>
            <person name="Langlade N.B."/>
        </authorList>
    </citation>
    <scope>NUCLEOTIDE SEQUENCE [LARGE SCALE GENOMIC DNA]</scope>
    <source>
        <strain evidence="3">cv. SF193</strain>
        <tissue evidence="1">Leaves</tissue>
    </source>
</reference>
<dbReference type="EMBL" id="MNCJ02000320">
    <property type="protein sequence ID" value="KAF5804579.1"/>
    <property type="molecule type" value="Genomic_DNA"/>
</dbReference>
<evidence type="ECO:0000313" key="1">
    <source>
        <dbReference type="EMBL" id="KAF5804579.1"/>
    </source>
</evidence>
<proteinExistence type="predicted"/>
<keyword evidence="1" id="KW-0326">Glycosidase</keyword>
<reference evidence="2" key="2">
    <citation type="submission" date="2017-02" db="EMBL/GenBank/DDBJ databases">
        <title>Sunflower complete genome.</title>
        <authorList>
            <person name="Langlade N."/>
            <person name="Munos S."/>
        </authorList>
    </citation>
    <scope>NUCLEOTIDE SEQUENCE [LARGE SCALE GENOMIC DNA]</scope>
    <source>
        <tissue evidence="2">Leaves</tissue>
    </source>
</reference>
<dbReference type="EC" id="3.2.1.23" evidence="1"/>
<evidence type="ECO:0000313" key="3">
    <source>
        <dbReference type="Proteomes" id="UP000215914"/>
    </source>
</evidence>
<sequence length="115" mass="13483">MEERSTATPKKTSTDPIPKINSCNGFYCDYFHPNNKETKPTVWTKTWSGWLKKILGMLNILNLISTQTQHFPTLVRTHLLIVRLVFQRLSLHNHHDCDRHIIPIICYRLRHSSMG</sequence>
<dbReference type="EMBL" id="CM007894">
    <property type="protein sequence ID" value="OTG24293.1"/>
    <property type="molecule type" value="Genomic_DNA"/>
</dbReference>
<dbReference type="GO" id="GO:0004565">
    <property type="term" value="F:beta-galactosidase activity"/>
    <property type="evidence" value="ECO:0007669"/>
    <property type="project" value="UniProtKB-EC"/>
</dbReference>
<dbReference type="Gramene" id="mRNA:HanXRQr2_Chr05g0198721">
    <property type="protein sequence ID" value="mRNA:HanXRQr2_Chr05g0198721"/>
    <property type="gene ID" value="HanXRQr2_Chr05g0198721"/>
</dbReference>
<gene>
    <name evidence="2" type="ORF">HannXRQ_Chr05g0135091</name>
    <name evidence="1" type="ORF">HanXRQr2_Chr05g0198721</name>
</gene>
<name>A0A251UMP6_HELAN</name>
<accession>A0A251UMP6</accession>
<organism evidence="2 3">
    <name type="scientific">Helianthus annuus</name>
    <name type="common">Common sunflower</name>
    <dbReference type="NCBI Taxonomy" id="4232"/>
    <lineage>
        <taxon>Eukaryota</taxon>
        <taxon>Viridiplantae</taxon>
        <taxon>Streptophyta</taxon>
        <taxon>Embryophyta</taxon>
        <taxon>Tracheophyta</taxon>
        <taxon>Spermatophyta</taxon>
        <taxon>Magnoliopsida</taxon>
        <taxon>eudicotyledons</taxon>
        <taxon>Gunneridae</taxon>
        <taxon>Pentapetalae</taxon>
        <taxon>asterids</taxon>
        <taxon>campanulids</taxon>
        <taxon>Asterales</taxon>
        <taxon>Asteraceae</taxon>
        <taxon>Asteroideae</taxon>
        <taxon>Heliantheae alliance</taxon>
        <taxon>Heliantheae</taxon>
        <taxon>Helianthus</taxon>
    </lineage>
</organism>
<evidence type="ECO:0000313" key="2">
    <source>
        <dbReference type="EMBL" id="OTG24293.1"/>
    </source>
</evidence>
<protein>
    <submittedName>
        <fullName evidence="1">Beta-galactosidase</fullName>
        <ecNumber evidence="1">3.2.1.23</ecNumber>
    </submittedName>
</protein>
<dbReference type="AlphaFoldDB" id="A0A251UMP6"/>
<dbReference type="InParanoid" id="A0A251UMP6"/>
<dbReference type="Proteomes" id="UP000215914">
    <property type="component" value="Chromosome 5"/>
</dbReference>